<evidence type="ECO:0000313" key="4">
    <source>
        <dbReference type="Proteomes" id="UP000664904"/>
    </source>
</evidence>
<dbReference type="SUPFAM" id="SSF52096">
    <property type="entry name" value="ClpP/crotonase"/>
    <property type="match status" value="1"/>
</dbReference>
<protein>
    <recommendedName>
        <fullName evidence="2">Tail specific protease domain-containing protein</fullName>
    </recommendedName>
</protein>
<keyword evidence="3" id="KW-0614">Plasmid</keyword>
<name>A0A975HMU9_9GAMM</name>
<reference evidence="3" key="1">
    <citation type="submission" date="2021-03" db="EMBL/GenBank/DDBJ databases">
        <title>Complete Genome of Pseudoalteromonas xiamenensis STKMTI.2, a new potential marine bacterium producing anti-Vibrio compounds.</title>
        <authorList>
            <person name="Handayani D.P."/>
            <person name="Isnansetyo A."/>
            <person name="Istiqomah I."/>
            <person name="Jumina J."/>
        </authorList>
    </citation>
    <scope>NUCLEOTIDE SEQUENCE</scope>
    <source>
        <strain evidence="3">STKMTI.2</strain>
        <plasmid evidence="3">unnamed5</plasmid>
    </source>
</reference>
<dbReference type="KEGG" id="pxi:J5O05_18385"/>
<dbReference type="AlphaFoldDB" id="A0A975HMU9"/>
<dbReference type="Proteomes" id="UP000664904">
    <property type="component" value="Plasmid unnamed5"/>
</dbReference>
<sequence length="461" mass="51904">MRAYLQHIKVGLVVGFSLLSFASLANQTSAVGALEKILTVEQMQQDINAWQTFMDNTHPDLGIRVTDPTQLKASIESLRDSLTAPLTTKAFINKLAVYNGQFHDGHMSIMVRSQKKLAKSIIDEHQALLPFEVTVKDSKVYVRSKLGGEFSEYQNAELKSINGSPVSSIYQTLIERTYGDTVRHKEALLSNKFALFYWLFVNPTSQFNVELEHNKQQVKLALEGSAQLPSAMRTKSFEDTFQFTLLDNKQALLTINEFWWEDKKAFYDFTKNVFQTLKEKQIEHLIIDVRQNPGGDDDTWKTGLLRYLADKPYRHTRRYTKKILAKYQDEGEVVGDVLSKNYDKYEPVVADEPLKFKGKVSVVVGALTYSSAILFTNTMQDFGFAQIVGEPSGGYAWQTGGIQFFTLPNSGLLAVSPRFYLERPVGGSAHEQIKPDVVLTDNPLATSQVIADLANKSVTDL</sequence>
<dbReference type="GO" id="GO:0006508">
    <property type="term" value="P:proteolysis"/>
    <property type="evidence" value="ECO:0007669"/>
    <property type="project" value="InterPro"/>
</dbReference>
<evidence type="ECO:0000256" key="1">
    <source>
        <dbReference type="SAM" id="SignalP"/>
    </source>
</evidence>
<evidence type="ECO:0000259" key="2">
    <source>
        <dbReference type="Pfam" id="PF03572"/>
    </source>
</evidence>
<feature type="chain" id="PRO_5037271370" description="Tail specific protease domain-containing protein" evidence="1">
    <location>
        <begin position="26"/>
        <end position="461"/>
    </location>
</feature>
<geneLocation type="plasmid" evidence="3 4">
    <name>unnamed5</name>
</geneLocation>
<dbReference type="InterPro" id="IPR005151">
    <property type="entry name" value="Tail-specific_protease"/>
</dbReference>
<feature type="domain" description="Tail specific protease" evidence="2">
    <location>
        <begin position="251"/>
        <end position="438"/>
    </location>
</feature>
<dbReference type="InterPro" id="IPR029045">
    <property type="entry name" value="ClpP/crotonase-like_dom_sf"/>
</dbReference>
<gene>
    <name evidence="3" type="ORF">J5O05_18385</name>
</gene>
<dbReference type="GO" id="GO:0008236">
    <property type="term" value="F:serine-type peptidase activity"/>
    <property type="evidence" value="ECO:0007669"/>
    <property type="project" value="InterPro"/>
</dbReference>
<dbReference type="EMBL" id="CP072135">
    <property type="protein sequence ID" value="QTH73464.1"/>
    <property type="molecule type" value="Genomic_DNA"/>
</dbReference>
<proteinExistence type="predicted"/>
<organism evidence="3 4">
    <name type="scientific">Pseudoalteromonas xiamenensis</name>
    <dbReference type="NCBI Taxonomy" id="882626"/>
    <lineage>
        <taxon>Bacteria</taxon>
        <taxon>Pseudomonadati</taxon>
        <taxon>Pseudomonadota</taxon>
        <taxon>Gammaproteobacteria</taxon>
        <taxon>Alteromonadales</taxon>
        <taxon>Pseudoalteromonadaceae</taxon>
        <taxon>Pseudoalteromonas</taxon>
    </lineage>
</organism>
<evidence type="ECO:0000313" key="3">
    <source>
        <dbReference type="EMBL" id="QTH73464.1"/>
    </source>
</evidence>
<keyword evidence="4" id="KW-1185">Reference proteome</keyword>
<keyword evidence="1" id="KW-0732">Signal</keyword>
<dbReference type="Pfam" id="PF03572">
    <property type="entry name" value="Peptidase_S41"/>
    <property type="match status" value="1"/>
</dbReference>
<accession>A0A975HMU9</accession>
<dbReference type="RefSeq" id="WP_208845076.1">
    <property type="nucleotide sequence ID" value="NZ_CP072135.1"/>
</dbReference>
<feature type="signal peptide" evidence="1">
    <location>
        <begin position="1"/>
        <end position="25"/>
    </location>
</feature>
<dbReference type="Gene3D" id="3.90.226.10">
    <property type="entry name" value="2-enoyl-CoA Hydratase, Chain A, domain 1"/>
    <property type="match status" value="1"/>
</dbReference>